<dbReference type="RefSeq" id="WP_007279683.1">
    <property type="nucleotide sequence ID" value="NZ_ABCK01000015.1"/>
</dbReference>
<evidence type="ECO:0000313" key="1">
    <source>
        <dbReference type="EMBL" id="EDM26632.1"/>
    </source>
</evidence>
<protein>
    <submittedName>
        <fullName evidence="1">Uncharacterized protein</fullName>
    </submittedName>
</protein>
<proteinExistence type="predicted"/>
<sequence>MKKILIVANFTKRCKAILKKAFKQGMDVSIIGSAPQLKKIASKYSFKYLGKSFKNVEHSLKNFWAVVNCDQDFHCDAFIDFCKCNQLNYYNHNGESLLSRKDLGPQETLTKQLCFKLIRP</sequence>
<gene>
    <name evidence="1" type="ORF">LNTAR_02452</name>
</gene>
<organism evidence="1 2">
    <name type="scientific">Lentisphaera araneosa HTCC2155</name>
    <dbReference type="NCBI Taxonomy" id="313628"/>
    <lineage>
        <taxon>Bacteria</taxon>
        <taxon>Pseudomonadati</taxon>
        <taxon>Lentisphaerota</taxon>
        <taxon>Lentisphaeria</taxon>
        <taxon>Lentisphaerales</taxon>
        <taxon>Lentisphaeraceae</taxon>
        <taxon>Lentisphaera</taxon>
    </lineage>
</organism>
<accession>A6DPA0</accession>
<reference evidence="1 2" key="1">
    <citation type="journal article" date="2010" name="J. Bacteriol.">
        <title>Genome sequence of Lentisphaera araneosa HTCC2155T, the type species of the order Lentisphaerales in the phylum Lentisphaerae.</title>
        <authorList>
            <person name="Thrash J.C."/>
            <person name="Cho J.C."/>
            <person name="Vergin K.L."/>
            <person name="Morris R.M."/>
            <person name="Giovannoni S.J."/>
        </authorList>
    </citation>
    <scope>NUCLEOTIDE SEQUENCE [LARGE SCALE GENOMIC DNA]</scope>
    <source>
        <strain evidence="1 2">HTCC2155</strain>
    </source>
</reference>
<keyword evidence="2" id="KW-1185">Reference proteome</keyword>
<comment type="caution">
    <text evidence="1">The sequence shown here is derived from an EMBL/GenBank/DDBJ whole genome shotgun (WGS) entry which is preliminary data.</text>
</comment>
<evidence type="ECO:0000313" key="2">
    <source>
        <dbReference type="Proteomes" id="UP000004947"/>
    </source>
</evidence>
<dbReference type="STRING" id="313628.LNTAR_02452"/>
<dbReference type="EMBL" id="ABCK01000015">
    <property type="protein sequence ID" value="EDM26632.1"/>
    <property type="molecule type" value="Genomic_DNA"/>
</dbReference>
<dbReference type="AlphaFoldDB" id="A6DPA0"/>
<name>A6DPA0_9BACT</name>
<dbReference type="Proteomes" id="UP000004947">
    <property type="component" value="Unassembled WGS sequence"/>
</dbReference>